<dbReference type="Proteomes" id="UP000075903">
    <property type="component" value="Unassembled WGS sequence"/>
</dbReference>
<evidence type="ECO:0000313" key="2">
    <source>
        <dbReference type="Proteomes" id="UP000075903"/>
    </source>
</evidence>
<reference evidence="1" key="1">
    <citation type="submission" date="2020-05" db="UniProtKB">
        <authorList>
            <consortium name="EnsemblMetazoa"/>
        </authorList>
    </citation>
    <scope>IDENTIFICATION</scope>
    <source>
        <strain evidence="1">MAF</strain>
    </source>
</reference>
<name>A0A182VCI2_ANOME</name>
<dbReference type="EnsemblMetazoa" id="AMEM012636-RA">
    <property type="protein sequence ID" value="AMEM012636-PA"/>
    <property type="gene ID" value="AMEM012636"/>
</dbReference>
<evidence type="ECO:0000313" key="1">
    <source>
        <dbReference type="EnsemblMetazoa" id="AMEM012636-PA"/>
    </source>
</evidence>
<protein>
    <submittedName>
        <fullName evidence="1">Uncharacterized protein</fullName>
    </submittedName>
</protein>
<sequence length="137" mass="14434">MVAAAAAAKALPFVTSYTLPLTAVSTRPSGCVPSYCFSSASVKSRRSRGSSGGGGGSVAGGWRVLLILYSRNEMMQTRARFTGLLTISYTMSDSRDPPTVAPSPPSCCCCCCSSCMVVSGRRLWRSNSYCGYCRLVG</sequence>
<proteinExistence type="predicted"/>
<keyword evidence="2" id="KW-1185">Reference proteome</keyword>
<organism evidence="1 2">
    <name type="scientific">Anopheles merus</name>
    <name type="common">Mosquito</name>
    <dbReference type="NCBI Taxonomy" id="30066"/>
    <lineage>
        <taxon>Eukaryota</taxon>
        <taxon>Metazoa</taxon>
        <taxon>Ecdysozoa</taxon>
        <taxon>Arthropoda</taxon>
        <taxon>Hexapoda</taxon>
        <taxon>Insecta</taxon>
        <taxon>Pterygota</taxon>
        <taxon>Neoptera</taxon>
        <taxon>Endopterygota</taxon>
        <taxon>Diptera</taxon>
        <taxon>Nematocera</taxon>
        <taxon>Culicoidea</taxon>
        <taxon>Culicidae</taxon>
        <taxon>Anophelinae</taxon>
        <taxon>Anopheles</taxon>
    </lineage>
</organism>
<accession>A0A182VCI2</accession>
<dbReference type="AlphaFoldDB" id="A0A182VCI2"/>
<dbReference type="VEuPathDB" id="VectorBase:AMEM012636"/>